<gene>
    <name evidence="2" type="ORF">H4F99_09485</name>
</gene>
<dbReference type="Proteomes" id="UP000552587">
    <property type="component" value="Unassembled WGS sequence"/>
</dbReference>
<evidence type="ECO:0008006" key="4">
    <source>
        <dbReference type="Google" id="ProtNLM"/>
    </source>
</evidence>
<evidence type="ECO:0000256" key="1">
    <source>
        <dbReference type="SAM" id="SignalP"/>
    </source>
</evidence>
<reference evidence="2 3" key="1">
    <citation type="submission" date="2020-07" db="EMBL/GenBank/DDBJ databases">
        <authorList>
            <person name="Xu S."/>
            <person name="Li A."/>
        </authorList>
    </citation>
    <scope>NUCLEOTIDE SEQUENCE [LARGE SCALE GENOMIC DNA]</scope>
    <source>
        <strain evidence="2 3">SG-8</strain>
    </source>
</reference>
<accession>A0A7W3U4C9</accession>
<dbReference type="PROSITE" id="PS51257">
    <property type="entry name" value="PROKAR_LIPOPROTEIN"/>
    <property type="match status" value="1"/>
</dbReference>
<feature type="signal peptide" evidence="1">
    <location>
        <begin position="1"/>
        <end position="27"/>
    </location>
</feature>
<feature type="chain" id="PRO_5031277662" description="Lipoprotein" evidence="1">
    <location>
        <begin position="28"/>
        <end position="235"/>
    </location>
</feature>
<dbReference type="AlphaFoldDB" id="A0A7W3U4C9"/>
<dbReference type="EMBL" id="JACHTE010000006">
    <property type="protein sequence ID" value="MBB1088721.1"/>
    <property type="molecule type" value="Genomic_DNA"/>
</dbReference>
<name>A0A7W3U4C9_9GAMM</name>
<evidence type="ECO:0000313" key="2">
    <source>
        <dbReference type="EMBL" id="MBB1088721.1"/>
    </source>
</evidence>
<comment type="caution">
    <text evidence="2">The sequence shown here is derived from an EMBL/GenBank/DDBJ whole genome shotgun (WGS) entry which is preliminary data.</text>
</comment>
<sequence length="235" mass="24846">MNIKQTLQLASLTLSAFLAGCSGAVPAPEPAKPGPVATAPAQADVAASLCALLGPGIAYEDVPALGPDFSGSSLKVLRVRSGSRLQYATRPRPIDLPSGEGVLQLAYGFDVNDELQLEVCLKGSDGHATHSAAIGSQGGQHPEVTRIFVANADANPAGELIVLVAWKVENALGSVGTMYEPHVFKIEDGRTLMQRVELADPSLSFGFDGIREGEKVEYPFADERAFRTRLQELGY</sequence>
<keyword evidence="1" id="KW-0732">Signal</keyword>
<protein>
    <recommendedName>
        <fullName evidence="4">Lipoprotein</fullName>
    </recommendedName>
</protein>
<dbReference type="RefSeq" id="WP_182669498.1">
    <property type="nucleotide sequence ID" value="NZ_JACHTE010000006.1"/>
</dbReference>
<proteinExistence type="predicted"/>
<organism evidence="2 3">
    <name type="scientific">Marilutibacter penaei</name>
    <dbReference type="NCBI Taxonomy" id="2759900"/>
    <lineage>
        <taxon>Bacteria</taxon>
        <taxon>Pseudomonadati</taxon>
        <taxon>Pseudomonadota</taxon>
        <taxon>Gammaproteobacteria</taxon>
        <taxon>Lysobacterales</taxon>
        <taxon>Lysobacteraceae</taxon>
        <taxon>Marilutibacter</taxon>
    </lineage>
</organism>
<keyword evidence="3" id="KW-1185">Reference proteome</keyword>
<evidence type="ECO:0000313" key="3">
    <source>
        <dbReference type="Proteomes" id="UP000552587"/>
    </source>
</evidence>